<dbReference type="RefSeq" id="XP_004446390.1">
    <property type="nucleotide sequence ID" value="XM_004446333.1"/>
</dbReference>
<dbReference type="Proteomes" id="UP000001261">
    <property type="component" value="Unassembled WGS sequence"/>
</dbReference>
<dbReference type="VEuPathDB" id="FungiDB:CIMG_13733"/>
<dbReference type="KEGG" id="cim:CIMG_13733"/>
<gene>
    <name evidence="1" type="ORF">CIMG_13733</name>
</gene>
<sequence>MLLKLMTQFGDSGIEYPATTARIIGVGGQGCRASRSNPSNRFSQSNRETSCAAEFTDNFPYLPVKHVYGA</sequence>
<organism evidence="1 2">
    <name type="scientific">Coccidioides immitis (strain RS)</name>
    <name type="common">Valley fever fungus</name>
    <dbReference type="NCBI Taxonomy" id="246410"/>
    <lineage>
        <taxon>Eukaryota</taxon>
        <taxon>Fungi</taxon>
        <taxon>Dikarya</taxon>
        <taxon>Ascomycota</taxon>
        <taxon>Pezizomycotina</taxon>
        <taxon>Eurotiomycetes</taxon>
        <taxon>Eurotiomycetidae</taxon>
        <taxon>Onygenales</taxon>
        <taxon>Onygenaceae</taxon>
        <taxon>Coccidioides</taxon>
    </lineage>
</organism>
<proteinExistence type="predicted"/>
<dbReference type="GeneID" id="24165360"/>
<dbReference type="EMBL" id="GG704916">
    <property type="protein sequence ID" value="KJF61544.1"/>
    <property type="molecule type" value="Genomic_DNA"/>
</dbReference>
<dbReference type="InParanoid" id="A0A0D8JWM9"/>
<protein>
    <submittedName>
        <fullName evidence="1">Uncharacterized protein</fullName>
    </submittedName>
</protein>
<dbReference type="AlphaFoldDB" id="A0A0D8JWM9"/>
<name>A0A0D8JWM9_COCIM</name>
<evidence type="ECO:0000313" key="1">
    <source>
        <dbReference type="EMBL" id="KJF61544.1"/>
    </source>
</evidence>
<reference evidence="2" key="1">
    <citation type="journal article" date="2009" name="Genome Res.">
        <title>Comparative genomic analyses of the human fungal pathogens Coccidioides and their relatives.</title>
        <authorList>
            <person name="Sharpton T.J."/>
            <person name="Stajich J.E."/>
            <person name="Rounsley S.D."/>
            <person name="Gardner M.J."/>
            <person name="Wortman J.R."/>
            <person name="Jordar V.S."/>
            <person name="Maiti R."/>
            <person name="Kodira C.D."/>
            <person name="Neafsey D.E."/>
            <person name="Zeng Q."/>
            <person name="Hung C.-Y."/>
            <person name="McMahan C."/>
            <person name="Muszewska A."/>
            <person name="Grynberg M."/>
            <person name="Mandel M.A."/>
            <person name="Kellner E.M."/>
            <person name="Barker B.M."/>
            <person name="Galgiani J.N."/>
            <person name="Orbach M.J."/>
            <person name="Kirkland T.N."/>
            <person name="Cole G.T."/>
            <person name="Henn M.R."/>
            <person name="Birren B.W."/>
            <person name="Taylor J.W."/>
        </authorList>
    </citation>
    <scope>NUCLEOTIDE SEQUENCE [LARGE SCALE GENOMIC DNA]</scope>
    <source>
        <strain evidence="2">RS</strain>
    </source>
</reference>
<accession>A0A0D8JWM9</accession>
<keyword evidence="2" id="KW-1185">Reference proteome</keyword>
<evidence type="ECO:0000313" key="2">
    <source>
        <dbReference type="Proteomes" id="UP000001261"/>
    </source>
</evidence>
<reference evidence="2" key="2">
    <citation type="journal article" date="2010" name="Genome Res.">
        <title>Population genomic sequencing of Coccidioides fungi reveals recent hybridization and transposon control.</title>
        <authorList>
            <person name="Neafsey D.E."/>
            <person name="Barker B.M."/>
            <person name="Sharpton T.J."/>
            <person name="Stajich J.E."/>
            <person name="Park D.J."/>
            <person name="Whiston E."/>
            <person name="Hung C.-Y."/>
            <person name="McMahan C."/>
            <person name="White J."/>
            <person name="Sykes S."/>
            <person name="Heiman D."/>
            <person name="Young S."/>
            <person name="Zeng Q."/>
            <person name="Abouelleil A."/>
            <person name="Aftuck L."/>
            <person name="Bessette D."/>
            <person name="Brown A."/>
            <person name="FitzGerald M."/>
            <person name="Lui A."/>
            <person name="Macdonald J.P."/>
            <person name="Priest M."/>
            <person name="Orbach M.J."/>
            <person name="Galgiani J.N."/>
            <person name="Kirkland T.N."/>
            <person name="Cole G.T."/>
            <person name="Birren B.W."/>
            <person name="Henn M.R."/>
            <person name="Taylor J.W."/>
            <person name="Rounsley S.D."/>
        </authorList>
    </citation>
    <scope>GENOME REANNOTATION</scope>
    <source>
        <strain evidence="2">RS</strain>
    </source>
</reference>